<evidence type="ECO:0000313" key="4">
    <source>
        <dbReference type="Proteomes" id="UP000094565"/>
    </source>
</evidence>
<evidence type="ECO:0000259" key="2">
    <source>
        <dbReference type="Pfam" id="PF20882"/>
    </source>
</evidence>
<dbReference type="InterPro" id="IPR048781">
    <property type="entry name" value="Sos7_CC"/>
</dbReference>
<organism evidence="3 4">
    <name type="scientific">Komagataella pastoris</name>
    <name type="common">Yeast</name>
    <name type="synonym">Pichia pastoris</name>
    <dbReference type="NCBI Taxonomy" id="4922"/>
    <lineage>
        <taxon>Eukaryota</taxon>
        <taxon>Fungi</taxon>
        <taxon>Dikarya</taxon>
        <taxon>Ascomycota</taxon>
        <taxon>Saccharomycotina</taxon>
        <taxon>Pichiomycetes</taxon>
        <taxon>Pichiales</taxon>
        <taxon>Pichiaceae</taxon>
        <taxon>Komagataella</taxon>
    </lineage>
</organism>
<dbReference type="GO" id="GO:0051315">
    <property type="term" value="P:attachment of mitotic spindle microtubules to kinetochore"/>
    <property type="evidence" value="ECO:0007669"/>
    <property type="project" value="TreeGrafter"/>
</dbReference>
<dbReference type="AlphaFoldDB" id="A0A1B2J7A5"/>
<dbReference type="Pfam" id="PF20882">
    <property type="entry name" value="Sos7"/>
    <property type="match status" value="1"/>
</dbReference>
<accession>A0A1B2J7A5</accession>
<dbReference type="GO" id="GO:0000776">
    <property type="term" value="C:kinetochore"/>
    <property type="evidence" value="ECO:0007669"/>
    <property type="project" value="InterPro"/>
</dbReference>
<gene>
    <name evidence="3" type="ORF">ATY40_BA7501211</name>
</gene>
<protein>
    <submittedName>
        <fullName evidence="3">BA75_01211T0</fullName>
    </submittedName>
</protein>
<name>A0A1B2J7A5_PICPA</name>
<dbReference type="EMBL" id="CP014584">
    <property type="protein sequence ID" value="ANZ73865.1"/>
    <property type="molecule type" value="Genomic_DNA"/>
</dbReference>
<evidence type="ECO:0000256" key="1">
    <source>
        <dbReference type="SAM" id="Coils"/>
    </source>
</evidence>
<dbReference type="Proteomes" id="UP000094565">
    <property type="component" value="Chromosome 1"/>
</dbReference>
<evidence type="ECO:0000313" key="3">
    <source>
        <dbReference type="EMBL" id="ANZ73865.1"/>
    </source>
</evidence>
<dbReference type="OrthoDB" id="3981297at2759"/>
<feature type="domain" description="Kinetochore protein Sos7 coiled-coil" evidence="2">
    <location>
        <begin position="29"/>
        <end position="96"/>
    </location>
</feature>
<dbReference type="PANTHER" id="PTHR37329">
    <property type="entry name" value="KINETOCHORE PROTEIN SOS7"/>
    <property type="match status" value="1"/>
</dbReference>
<dbReference type="GO" id="GO:0034501">
    <property type="term" value="P:protein localization to kinetochore"/>
    <property type="evidence" value="ECO:0007669"/>
    <property type="project" value="InterPro"/>
</dbReference>
<keyword evidence="1" id="KW-0175">Coiled coil</keyword>
<sequence>MEQLVKEYTETTTIDPREIENSLKFYETQFEKLGFQYLEQESKEKFLRIIINENPKLIDNNNIVQLERENTQVKDNINEVDNKIKAQVKELDQLGTSSIELANKVSQKSDQISQTKKELQQMEQELQELAEYEGVEKELGKYIEGDIFSGLEMFRDQLNSKQAENDERNEDIKRLQRLLKENQDFYEDKKKQIQQINSEIKSIDQDIELDTTLGPWYFELGSLFIKLSHE</sequence>
<keyword evidence="4" id="KW-1185">Reference proteome</keyword>
<dbReference type="InterPro" id="IPR037475">
    <property type="entry name" value="Sos7"/>
</dbReference>
<reference evidence="3 4" key="1">
    <citation type="submission" date="2016-02" db="EMBL/GenBank/DDBJ databases">
        <title>Comparative genomic and transcriptomic foundation for Pichia pastoris.</title>
        <authorList>
            <person name="Love K.R."/>
            <person name="Shah K.A."/>
            <person name="Whittaker C.A."/>
            <person name="Wu J."/>
            <person name="Bartlett M.C."/>
            <person name="Ma D."/>
            <person name="Leeson R.L."/>
            <person name="Priest M."/>
            <person name="Young S.K."/>
            <person name="Love J.C."/>
        </authorList>
    </citation>
    <scope>NUCLEOTIDE SEQUENCE [LARGE SCALE GENOMIC DNA]</scope>
    <source>
        <strain evidence="3 4">ATCC 28485</strain>
    </source>
</reference>
<feature type="coiled-coil region" evidence="1">
    <location>
        <begin position="63"/>
        <end position="206"/>
    </location>
</feature>
<dbReference type="PANTHER" id="PTHR37329:SF1">
    <property type="entry name" value="KINETOCHORE PROTEIN SOS7"/>
    <property type="match status" value="1"/>
</dbReference>
<proteinExistence type="predicted"/>